<dbReference type="InterPro" id="IPR036691">
    <property type="entry name" value="Endo/exonu/phosph_ase_sf"/>
</dbReference>
<accession>A0A1C7FFE2</accession>
<dbReference type="InterPro" id="IPR005135">
    <property type="entry name" value="Endo/exonuclease/phosphatase"/>
</dbReference>
<protein>
    <recommendedName>
        <fullName evidence="1">Endonuclease/exonuclease/phosphatase domain-containing protein</fullName>
    </recommendedName>
</protein>
<organism evidence="2 3">
    <name type="scientific">Vibrio scophthalmi</name>
    <dbReference type="NCBI Taxonomy" id="45658"/>
    <lineage>
        <taxon>Bacteria</taxon>
        <taxon>Pseudomonadati</taxon>
        <taxon>Pseudomonadota</taxon>
        <taxon>Gammaproteobacteria</taxon>
        <taxon>Vibrionales</taxon>
        <taxon>Vibrionaceae</taxon>
        <taxon>Vibrio</taxon>
    </lineage>
</organism>
<dbReference type="EMBL" id="CP016415">
    <property type="protein sequence ID" value="ANU38468.1"/>
    <property type="molecule type" value="Genomic_DNA"/>
</dbReference>
<gene>
    <name evidence="2" type="ORF">VSVS05_03430</name>
</gene>
<dbReference type="PATRIC" id="fig|45658.7.peg.3390"/>
<dbReference type="GO" id="GO:0003824">
    <property type="term" value="F:catalytic activity"/>
    <property type="evidence" value="ECO:0007669"/>
    <property type="project" value="InterPro"/>
</dbReference>
<dbReference type="Pfam" id="PF03372">
    <property type="entry name" value="Exo_endo_phos"/>
    <property type="match status" value="1"/>
</dbReference>
<dbReference type="SUPFAM" id="SSF56219">
    <property type="entry name" value="DNase I-like"/>
    <property type="match status" value="1"/>
</dbReference>
<dbReference type="Gene3D" id="3.60.10.10">
    <property type="entry name" value="Endonuclease/exonuclease/phosphatase"/>
    <property type="match status" value="1"/>
</dbReference>
<sequence>MAWLKFYEKFLMNCAVKCHILLYVVVLYAQPTLAQQEIKISTWNMEWLDIKGNKRFKPSLRSNADFSKISYYFRQIDTPILAFQEVSNKAAIQRVVGENYTIYLSDRSDAKNQHLQFNDINQYTGFAVKNGLSVSDPNDFSLLGDKRRDKLRFASYIVLHDRFKQPVHLLSLHLKARCSGQYKSNDNCKTLKQQGVELNRWILQREQRKQPYIISGDFNHNLAYPNDWLWKEIARYSQAHLSTRNVNADCIVRSRNKPSRTHQFRSLIDHIVVSHHFVIDSAKQDLFARDDILRYQLSDHCPLSITLSAVNSH</sequence>
<dbReference type="AlphaFoldDB" id="A0A1C7FFE2"/>
<evidence type="ECO:0000313" key="3">
    <source>
        <dbReference type="Proteomes" id="UP000092528"/>
    </source>
</evidence>
<dbReference type="Proteomes" id="UP000092528">
    <property type="component" value="Chromosome 2"/>
</dbReference>
<proteinExistence type="predicted"/>
<feature type="domain" description="Endonuclease/exonuclease/phosphatase" evidence="1">
    <location>
        <begin position="42"/>
        <end position="300"/>
    </location>
</feature>
<evidence type="ECO:0000259" key="1">
    <source>
        <dbReference type="Pfam" id="PF03372"/>
    </source>
</evidence>
<name>A0A1C7FFE2_9VIBR</name>
<dbReference type="STRING" id="45658.VSVS12_03828"/>
<keyword evidence="3" id="KW-1185">Reference proteome</keyword>
<reference evidence="2 3" key="1">
    <citation type="submission" date="2016-07" db="EMBL/GenBank/DDBJ databases">
        <title>Genome sequencing of Vibrio scophthalmi strain VS-05, an isolated from Paralichthys olivaceus.</title>
        <authorList>
            <person name="Han H.-J."/>
        </authorList>
    </citation>
    <scope>NUCLEOTIDE SEQUENCE [LARGE SCALE GENOMIC DNA]</scope>
    <source>
        <strain evidence="2 3">VS-05</strain>
    </source>
</reference>
<evidence type="ECO:0000313" key="2">
    <source>
        <dbReference type="EMBL" id="ANU38468.1"/>
    </source>
</evidence>